<name>A0A645CSA3_9ZZZZ</name>
<sequence>MHQKSLLRGKTRFLKPDIYTTLTVPCTGRNVLCTGYYDKKEMELPHDSGRGYTRDGRIKPTVIVNGCNILTTGLNNSKIVTSGVAMAGAILTGAVALLLEWGIVEKNDVNLFSSKIATYLIRGTIKKEGVVHPNPDWGYGILTCEELFKNLGRAEEGVCTKGCFEKFYHITSENLFFNIPYEVSKRLKA</sequence>
<gene>
    <name evidence="2" type="ORF">SDC9_127053</name>
</gene>
<dbReference type="Pfam" id="PF00082">
    <property type="entry name" value="Peptidase_S8"/>
    <property type="match status" value="1"/>
</dbReference>
<dbReference type="GO" id="GO:0006508">
    <property type="term" value="P:proteolysis"/>
    <property type="evidence" value="ECO:0007669"/>
    <property type="project" value="InterPro"/>
</dbReference>
<comment type="caution">
    <text evidence="2">The sequence shown here is derived from an EMBL/GenBank/DDBJ whole genome shotgun (WGS) entry which is preliminary data.</text>
</comment>
<evidence type="ECO:0000313" key="2">
    <source>
        <dbReference type="EMBL" id="MPM80010.1"/>
    </source>
</evidence>
<protein>
    <recommendedName>
        <fullName evidence="1">Peptidase S8/S53 domain-containing protein</fullName>
    </recommendedName>
</protein>
<reference evidence="2" key="1">
    <citation type="submission" date="2019-08" db="EMBL/GenBank/DDBJ databases">
        <authorList>
            <person name="Kucharzyk K."/>
            <person name="Murdoch R.W."/>
            <person name="Higgins S."/>
            <person name="Loffler F."/>
        </authorList>
    </citation>
    <scope>NUCLEOTIDE SEQUENCE</scope>
</reference>
<evidence type="ECO:0000259" key="1">
    <source>
        <dbReference type="Pfam" id="PF00082"/>
    </source>
</evidence>
<accession>A0A645CSA3</accession>
<dbReference type="InterPro" id="IPR036852">
    <property type="entry name" value="Peptidase_S8/S53_dom_sf"/>
</dbReference>
<dbReference type="Gene3D" id="3.40.50.200">
    <property type="entry name" value="Peptidase S8/S53 domain"/>
    <property type="match status" value="1"/>
</dbReference>
<feature type="domain" description="Peptidase S8/S53" evidence="1">
    <location>
        <begin position="21"/>
        <end position="100"/>
    </location>
</feature>
<organism evidence="2">
    <name type="scientific">bioreactor metagenome</name>
    <dbReference type="NCBI Taxonomy" id="1076179"/>
    <lineage>
        <taxon>unclassified sequences</taxon>
        <taxon>metagenomes</taxon>
        <taxon>ecological metagenomes</taxon>
    </lineage>
</organism>
<dbReference type="GO" id="GO:0004252">
    <property type="term" value="F:serine-type endopeptidase activity"/>
    <property type="evidence" value="ECO:0007669"/>
    <property type="project" value="InterPro"/>
</dbReference>
<dbReference type="AlphaFoldDB" id="A0A645CSA3"/>
<dbReference type="SUPFAM" id="SSF52743">
    <property type="entry name" value="Subtilisin-like"/>
    <property type="match status" value="1"/>
</dbReference>
<dbReference type="InterPro" id="IPR000209">
    <property type="entry name" value="Peptidase_S8/S53_dom"/>
</dbReference>
<proteinExistence type="predicted"/>
<dbReference type="EMBL" id="VSSQ01029755">
    <property type="protein sequence ID" value="MPM80010.1"/>
    <property type="molecule type" value="Genomic_DNA"/>
</dbReference>
<dbReference type="Gene3D" id="2.60.120.1290">
    <property type="match status" value="1"/>
</dbReference>